<reference evidence="8" key="1">
    <citation type="submission" date="2025-08" db="UniProtKB">
        <authorList>
            <consortium name="RefSeq"/>
        </authorList>
    </citation>
    <scope>IDENTIFICATION</scope>
</reference>
<dbReference type="PROSITE" id="PS00287">
    <property type="entry name" value="CYSTATIN"/>
    <property type="match status" value="1"/>
</dbReference>
<dbReference type="InterPro" id="IPR000010">
    <property type="entry name" value="Cystatin_dom"/>
</dbReference>
<keyword evidence="4" id="KW-1015">Disulfide bond</keyword>
<dbReference type="GO" id="GO:0004869">
    <property type="term" value="F:cysteine-type endopeptidase inhibitor activity"/>
    <property type="evidence" value="ECO:0007669"/>
    <property type="project" value="UniProtKB-KW"/>
</dbReference>
<dbReference type="GO" id="GO:0005615">
    <property type="term" value="C:extracellular space"/>
    <property type="evidence" value="ECO:0007669"/>
    <property type="project" value="TreeGrafter"/>
</dbReference>
<dbReference type="PANTHER" id="PTHR46186:SF2">
    <property type="entry name" value="CYSTATIN"/>
    <property type="match status" value="1"/>
</dbReference>
<dbReference type="RefSeq" id="XP_008059411.1">
    <property type="nucleotide sequence ID" value="XM_008061220.1"/>
</dbReference>
<accession>A0A1U7U0G4</accession>
<dbReference type="InterPro" id="IPR046350">
    <property type="entry name" value="Cystatin_sf"/>
</dbReference>
<feature type="signal peptide" evidence="5">
    <location>
        <begin position="1"/>
        <end position="20"/>
    </location>
</feature>
<evidence type="ECO:0000256" key="1">
    <source>
        <dbReference type="ARBA" id="ARBA00009403"/>
    </source>
</evidence>
<dbReference type="Pfam" id="PF00031">
    <property type="entry name" value="Cystatin"/>
    <property type="match status" value="1"/>
</dbReference>
<dbReference type="InterPro" id="IPR018073">
    <property type="entry name" value="Prot_inh_cystat_CS"/>
</dbReference>
<dbReference type="Gene3D" id="3.10.450.10">
    <property type="match status" value="1"/>
</dbReference>
<protein>
    <submittedName>
        <fullName evidence="8">Cystatin-C-like</fullName>
    </submittedName>
</protein>
<dbReference type="GeneID" id="103263545"/>
<evidence type="ECO:0000256" key="2">
    <source>
        <dbReference type="ARBA" id="ARBA00022690"/>
    </source>
</evidence>
<feature type="domain" description="Cystatin" evidence="6">
    <location>
        <begin position="28"/>
        <end position="138"/>
    </location>
</feature>
<dbReference type="GO" id="GO:0031982">
    <property type="term" value="C:vesicle"/>
    <property type="evidence" value="ECO:0007669"/>
    <property type="project" value="TreeGrafter"/>
</dbReference>
<dbReference type="SMART" id="SM00043">
    <property type="entry name" value="CY"/>
    <property type="match status" value="1"/>
</dbReference>
<dbReference type="KEGG" id="csyr:103263545"/>
<keyword evidence="3" id="KW-0789">Thiol protease inhibitor</keyword>
<evidence type="ECO:0000256" key="4">
    <source>
        <dbReference type="ARBA" id="ARBA00023157"/>
    </source>
</evidence>
<proteinExistence type="inferred from homology"/>
<dbReference type="CDD" id="cd00042">
    <property type="entry name" value="CY"/>
    <property type="match status" value="1"/>
</dbReference>
<comment type="similarity">
    <text evidence="1">Belongs to the cystatin family.</text>
</comment>
<keyword evidence="7" id="KW-1185">Reference proteome</keyword>
<dbReference type="GO" id="GO:0005737">
    <property type="term" value="C:cytoplasm"/>
    <property type="evidence" value="ECO:0007669"/>
    <property type="project" value="TreeGrafter"/>
</dbReference>
<gene>
    <name evidence="8" type="primary">LOC103263545</name>
</gene>
<name>A0A1U7U0G4_CARSF</name>
<dbReference type="AlphaFoldDB" id="A0A1U7U0G4"/>
<organism evidence="7 8">
    <name type="scientific">Carlito syrichta</name>
    <name type="common">Philippine tarsier</name>
    <name type="synonym">Tarsius syrichta</name>
    <dbReference type="NCBI Taxonomy" id="1868482"/>
    <lineage>
        <taxon>Eukaryota</taxon>
        <taxon>Metazoa</taxon>
        <taxon>Chordata</taxon>
        <taxon>Craniata</taxon>
        <taxon>Vertebrata</taxon>
        <taxon>Euteleostomi</taxon>
        <taxon>Mammalia</taxon>
        <taxon>Eutheria</taxon>
        <taxon>Euarchontoglires</taxon>
        <taxon>Primates</taxon>
        <taxon>Haplorrhini</taxon>
        <taxon>Tarsiiformes</taxon>
        <taxon>Tarsiidae</taxon>
        <taxon>Carlito</taxon>
    </lineage>
</organism>
<dbReference type="Proteomes" id="UP000189704">
    <property type="component" value="Unplaced"/>
</dbReference>
<dbReference type="STRING" id="1868482.ENSTSYP00000018996"/>
<evidence type="ECO:0000313" key="8">
    <source>
        <dbReference type="RefSeq" id="XP_008059411.1"/>
    </source>
</evidence>
<dbReference type="FunFam" id="3.10.450.10:FF:000004">
    <property type="entry name" value="Cystatin C"/>
    <property type="match status" value="1"/>
</dbReference>
<dbReference type="PANTHER" id="PTHR46186">
    <property type="entry name" value="CYSTATIN"/>
    <property type="match status" value="1"/>
</dbReference>
<keyword evidence="5" id="KW-0732">Signal</keyword>
<evidence type="ECO:0000313" key="7">
    <source>
        <dbReference type="Proteomes" id="UP000189704"/>
    </source>
</evidence>
<dbReference type="OrthoDB" id="1908104at2759"/>
<sequence length="140" mass="15587">MTGLLCTPLLLLATLAGVLALSSEEELPVTGGVQDADPEDEQVKHALDFAISEYNKNSDDKYYSRMLKLVGAQEQIVAGMNYFLDVELGRTTCTKSQPHLENCPFHEQPHLKRKAFCSFQIYDVPWLGTMSLMKSSCQNA</sequence>
<evidence type="ECO:0000256" key="3">
    <source>
        <dbReference type="ARBA" id="ARBA00022704"/>
    </source>
</evidence>
<dbReference type="SUPFAM" id="SSF54403">
    <property type="entry name" value="Cystatin/monellin"/>
    <property type="match status" value="1"/>
</dbReference>
<keyword evidence="2" id="KW-0646">Protease inhibitor</keyword>
<feature type="chain" id="PRO_5018743564" evidence="5">
    <location>
        <begin position="21"/>
        <end position="140"/>
    </location>
</feature>
<evidence type="ECO:0000259" key="6">
    <source>
        <dbReference type="SMART" id="SM00043"/>
    </source>
</evidence>
<evidence type="ECO:0000256" key="5">
    <source>
        <dbReference type="SAM" id="SignalP"/>
    </source>
</evidence>